<proteinExistence type="inferred from homology"/>
<sequence>RNEWPSITACRFVAYQMDKHGSCSMFTYKGKNGPFDYFRTALYLYEKVNYWKLLQESALKVETNKLYKIVDIKKVLQNIVGIEPSVVCKNRKSIYEIRFCYDTNSNKYDPQMIKCPDKIYYYDGSKCDEEALFVTYPEFLRHPETIPRNNCPY</sequence>
<dbReference type="PANTHER" id="PTHR11240:SF22">
    <property type="entry name" value="RIBONUCLEASE T2"/>
    <property type="match status" value="1"/>
</dbReference>
<dbReference type="PANTHER" id="PTHR11240">
    <property type="entry name" value="RIBONUCLEASE T2"/>
    <property type="match status" value="1"/>
</dbReference>
<dbReference type="RefSeq" id="XP_004257728.1">
    <property type="nucleotide sequence ID" value="XM_004257680.1"/>
</dbReference>
<organism evidence="3 4">
    <name type="scientific">Entamoeba invadens IP1</name>
    <dbReference type="NCBI Taxonomy" id="370355"/>
    <lineage>
        <taxon>Eukaryota</taxon>
        <taxon>Amoebozoa</taxon>
        <taxon>Evosea</taxon>
        <taxon>Archamoebae</taxon>
        <taxon>Mastigamoebida</taxon>
        <taxon>Entamoebidae</taxon>
        <taxon>Entamoeba</taxon>
    </lineage>
</organism>
<comment type="similarity">
    <text evidence="1 2">Belongs to the RNase T2 family.</text>
</comment>
<gene>
    <name evidence="3" type="ORF">EIN_294070</name>
</gene>
<keyword evidence="4" id="KW-1185">Reference proteome</keyword>
<dbReference type="InterPro" id="IPR036430">
    <property type="entry name" value="RNase_T2-like_sf"/>
</dbReference>
<dbReference type="VEuPathDB" id="AmoebaDB:EIN_294070"/>
<dbReference type="KEGG" id="eiv:EIN_294070"/>
<name>L7FN29_ENTIV</name>
<dbReference type="GeneID" id="14889953"/>
<evidence type="ECO:0000256" key="1">
    <source>
        <dbReference type="ARBA" id="ARBA00007469"/>
    </source>
</evidence>
<dbReference type="EMBL" id="KB206482">
    <property type="protein sequence ID" value="ELP90957.1"/>
    <property type="molecule type" value="Genomic_DNA"/>
</dbReference>
<dbReference type="OrthoDB" id="435754at2759"/>
<dbReference type="Gene3D" id="3.90.730.10">
    <property type="entry name" value="Ribonuclease T2-like"/>
    <property type="match status" value="1"/>
</dbReference>
<feature type="non-terminal residue" evidence="3">
    <location>
        <position position="1"/>
    </location>
</feature>
<protein>
    <submittedName>
        <fullName evidence="3">Uncharacterized protein</fullName>
    </submittedName>
</protein>
<reference evidence="3 4" key="1">
    <citation type="submission" date="2012-10" db="EMBL/GenBank/DDBJ databases">
        <authorList>
            <person name="Zafar N."/>
            <person name="Inman J."/>
            <person name="Hall N."/>
            <person name="Lorenzi H."/>
            <person name="Caler E."/>
        </authorList>
    </citation>
    <scope>NUCLEOTIDE SEQUENCE [LARGE SCALE GENOMIC DNA]</scope>
    <source>
        <strain evidence="3 4">IP1</strain>
    </source>
</reference>
<dbReference type="InterPro" id="IPR001568">
    <property type="entry name" value="RNase_T2-like"/>
</dbReference>
<dbReference type="Proteomes" id="UP000014680">
    <property type="component" value="Unassembled WGS sequence"/>
</dbReference>
<dbReference type="GO" id="GO:0006401">
    <property type="term" value="P:RNA catabolic process"/>
    <property type="evidence" value="ECO:0007669"/>
    <property type="project" value="TreeGrafter"/>
</dbReference>
<dbReference type="SUPFAM" id="SSF55895">
    <property type="entry name" value="Ribonuclease Rh-like"/>
    <property type="match status" value="1"/>
</dbReference>
<dbReference type="GO" id="GO:0005576">
    <property type="term" value="C:extracellular region"/>
    <property type="evidence" value="ECO:0007669"/>
    <property type="project" value="TreeGrafter"/>
</dbReference>
<evidence type="ECO:0000313" key="4">
    <source>
        <dbReference type="Proteomes" id="UP000014680"/>
    </source>
</evidence>
<dbReference type="GO" id="GO:0003723">
    <property type="term" value="F:RNA binding"/>
    <property type="evidence" value="ECO:0007669"/>
    <property type="project" value="InterPro"/>
</dbReference>
<dbReference type="AlphaFoldDB" id="L7FN29"/>
<dbReference type="GO" id="GO:0033897">
    <property type="term" value="F:ribonuclease T2 activity"/>
    <property type="evidence" value="ECO:0007669"/>
    <property type="project" value="InterPro"/>
</dbReference>
<evidence type="ECO:0000256" key="2">
    <source>
        <dbReference type="RuleBase" id="RU004328"/>
    </source>
</evidence>
<evidence type="ECO:0000313" key="3">
    <source>
        <dbReference type="EMBL" id="ELP90957.1"/>
    </source>
</evidence>
<accession>L7FN29</accession>
<dbReference type="Pfam" id="PF00445">
    <property type="entry name" value="Ribonuclease_T2"/>
    <property type="match status" value="1"/>
</dbReference>